<keyword evidence="2" id="KW-1185">Reference proteome</keyword>
<name>A0A7J9C549_GOSGO</name>
<gene>
    <name evidence="1" type="ORF">Gogos_006267</name>
</gene>
<accession>A0A7J9C549</accession>
<comment type="caution">
    <text evidence="1">The sequence shown here is derived from an EMBL/GenBank/DDBJ whole genome shotgun (WGS) entry which is preliminary data.</text>
</comment>
<reference evidence="1 2" key="1">
    <citation type="journal article" date="2019" name="Genome Biol. Evol.">
        <title>Insights into the evolution of the New World diploid cottons (Gossypium, subgenus Houzingenia) based on genome sequencing.</title>
        <authorList>
            <person name="Grover C.E."/>
            <person name="Arick M.A. 2nd"/>
            <person name="Thrash A."/>
            <person name="Conover J.L."/>
            <person name="Sanders W.S."/>
            <person name="Peterson D.G."/>
            <person name="Frelichowski J.E."/>
            <person name="Scheffler J.A."/>
            <person name="Scheffler B.E."/>
            <person name="Wendel J.F."/>
        </authorList>
    </citation>
    <scope>NUCLEOTIDE SEQUENCE [LARGE SCALE GENOMIC DNA]</scope>
    <source>
        <strain evidence="1">5</strain>
        <tissue evidence="1">Leaf</tissue>
    </source>
</reference>
<dbReference type="EMBL" id="JABEZY010000008">
    <property type="protein sequence ID" value="MBA0743601.1"/>
    <property type="molecule type" value="Genomic_DNA"/>
</dbReference>
<dbReference type="AlphaFoldDB" id="A0A7J9C549"/>
<proteinExistence type="predicted"/>
<sequence length="69" mass="8114">MLPYDSLEGAELALGRNLTVLYWFDAVNRFKLQPRVKRSFWELVKCYKNVLHQFIFLVVPLIVVSFPAL</sequence>
<protein>
    <submittedName>
        <fullName evidence="1">Uncharacterized protein</fullName>
    </submittedName>
</protein>
<organism evidence="1 2">
    <name type="scientific">Gossypium gossypioides</name>
    <name type="common">Mexican cotton</name>
    <name type="synonym">Selera gossypioides</name>
    <dbReference type="NCBI Taxonomy" id="34282"/>
    <lineage>
        <taxon>Eukaryota</taxon>
        <taxon>Viridiplantae</taxon>
        <taxon>Streptophyta</taxon>
        <taxon>Embryophyta</taxon>
        <taxon>Tracheophyta</taxon>
        <taxon>Spermatophyta</taxon>
        <taxon>Magnoliopsida</taxon>
        <taxon>eudicotyledons</taxon>
        <taxon>Gunneridae</taxon>
        <taxon>Pentapetalae</taxon>
        <taxon>rosids</taxon>
        <taxon>malvids</taxon>
        <taxon>Malvales</taxon>
        <taxon>Malvaceae</taxon>
        <taxon>Malvoideae</taxon>
        <taxon>Gossypium</taxon>
    </lineage>
</organism>
<evidence type="ECO:0000313" key="1">
    <source>
        <dbReference type="EMBL" id="MBA0743601.1"/>
    </source>
</evidence>
<feature type="non-terminal residue" evidence="1">
    <location>
        <position position="1"/>
    </location>
</feature>
<dbReference type="OrthoDB" id="972588at2759"/>
<dbReference type="Proteomes" id="UP000593579">
    <property type="component" value="Unassembled WGS sequence"/>
</dbReference>
<evidence type="ECO:0000313" key="2">
    <source>
        <dbReference type="Proteomes" id="UP000593579"/>
    </source>
</evidence>